<feature type="transmembrane region" description="Helical" evidence="6">
    <location>
        <begin position="105"/>
        <end position="128"/>
    </location>
</feature>
<protein>
    <recommendedName>
        <fullName evidence="9">Peroxisomal membrane protein 2</fullName>
    </recommendedName>
</protein>
<reference evidence="7 8" key="1">
    <citation type="submission" date="2024-11" db="EMBL/GenBank/DDBJ databases">
        <title>Chromosome-level genome assembly of the freshwater bivalve Anodonta woodiana.</title>
        <authorList>
            <person name="Chen X."/>
        </authorList>
    </citation>
    <scope>NUCLEOTIDE SEQUENCE [LARGE SCALE GENOMIC DNA]</scope>
    <source>
        <strain evidence="7">MN2024</strain>
        <tissue evidence="7">Gills</tissue>
    </source>
</reference>
<evidence type="ECO:0000256" key="5">
    <source>
        <dbReference type="ARBA" id="ARBA00023136"/>
    </source>
</evidence>
<evidence type="ECO:0000256" key="2">
    <source>
        <dbReference type="ARBA" id="ARBA00006824"/>
    </source>
</evidence>
<feature type="transmembrane region" description="Helical" evidence="6">
    <location>
        <begin position="62"/>
        <end position="84"/>
    </location>
</feature>
<dbReference type="Proteomes" id="UP001634394">
    <property type="component" value="Unassembled WGS sequence"/>
</dbReference>
<dbReference type="PANTHER" id="PTHR11266">
    <property type="entry name" value="PEROXISOMAL MEMBRANE PROTEIN 2, PXMP2 MPV17"/>
    <property type="match status" value="1"/>
</dbReference>
<name>A0ABD3V8U4_SINWO</name>
<comment type="subcellular location">
    <subcellularLocation>
        <location evidence="1">Membrane</location>
        <topology evidence="1">Multi-pass membrane protein</topology>
    </subcellularLocation>
</comment>
<comment type="caution">
    <text evidence="7">The sequence shown here is derived from an EMBL/GenBank/DDBJ whole genome shotgun (WGS) entry which is preliminary data.</text>
</comment>
<proteinExistence type="inferred from homology"/>
<evidence type="ECO:0000256" key="4">
    <source>
        <dbReference type="ARBA" id="ARBA00022989"/>
    </source>
</evidence>
<accession>A0ABD3V8U4</accession>
<dbReference type="Pfam" id="PF04117">
    <property type="entry name" value="Mpv17_PMP22"/>
    <property type="match status" value="1"/>
</dbReference>
<evidence type="ECO:0008006" key="9">
    <source>
        <dbReference type="Google" id="ProtNLM"/>
    </source>
</evidence>
<dbReference type="GO" id="GO:0016020">
    <property type="term" value="C:membrane"/>
    <property type="evidence" value="ECO:0007669"/>
    <property type="project" value="UniProtKB-SubCell"/>
</dbReference>
<evidence type="ECO:0000313" key="8">
    <source>
        <dbReference type="Proteomes" id="UP001634394"/>
    </source>
</evidence>
<keyword evidence="8" id="KW-1185">Reference proteome</keyword>
<evidence type="ECO:0000256" key="3">
    <source>
        <dbReference type="ARBA" id="ARBA00022692"/>
    </source>
</evidence>
<dbReference type="PANTHER" id="PTHR11266:SF80">
    <property type="entry name" value="PEROXISOMAL MEMBRANE PROTEIN 2"/>
    <property type="match status" value="1"/>
</dbReference>
<evidence type="ECO:0000313" key="7">
    <source>
        <dbReference type="EMBL" id="KAL3858020.1"/>
    </source>
</evidence>
<dbReference type="InterPro" id="IPR007248">
    <property type="entry name" value="Mpv17_PMP22"/>
</dbReference>
<evidence type="ECO:0000256" key="1">
    <source>
        <dbReference type="ARBA" id="ARBA00004141"/>
    </source>
</evidence>
<organism evidence="7 8">
    <name type="scientific">Sinanodonta woodiana</name>
    <name type="common">Chinese pond mussel</name>
    <name type="synonym">Anodonta woodiana</name>
    <dbReference type="NCBI Taxonomy" id="1069815"/>
    <lineage>
        <taxon>Eukaryota</taxon>
        <taxon>Metazoa</taxon>
        <taxon>Spiralia</taxon>
        <taxon>Lophotrochozoa</taxon>
        <taxon>Mollusca</taxon>
        <taxon>Bivalvia</taxon>
        <taxon>Autobranchia</taxon>
        <taxon>Heteroconchia</taxon>
        <taxon>Palaeoheterodonta</taxon>
        <taxon>Unionida</taxon>
        <taxon>Unionoidea</taxon>
        <taxon>Unionidae</taxon>
        <taxon>Unioninae</taxon>
        <taxon>Sinanodonta</taxon>
    </lineage>
</organism>
<keyword evidence="4 6" id="KW-1133">Transmembrane helix</keyword>
<dbReference type="AlphaFoldDB" id="A0ABD3V8U4"/>
<dbReference type="EMBL" id="JBJQND010000013">
    <property type="protein sequence ID" value="KAL3858020.1"/>
    <property type="molecule type" value="Genomic_DNA"/>
</dbReference>
<sequence length="197" mass="22661">MSLSKEDNENILEILFKKYMKCLQERPVLTKACTSGTISFLSNIISQKIAPNPDGKIAWRSVAAYTSFGFVITGPLFHNFYLLLDKLFPRKDKSAELKNSDIAKMILFDRLILAPPYLLVFLYAIAILEGQGTEVALKKVKATFWTILKMNWRVFTVVQYINFKYVPMKYRVLFGNIIALFFSIYVAVKRRQVPIGK</sequence>
<evidence type="ECO:0000256" key="6">
    <source>
        <dbReference type="RuleBase" id="RU363053"/>
    </source>
</evidence>
<comment type="similarity">
    <text evidence="2 6">Belongs to the peroxisomal membrane protein PXMP2/4 family.</text>
</comment>
<keyword evidence="3 6" id="KW-0812">Transmembrane</keyword>
<feature type="transmembrane region" description="Helical" evidence="6">
    <location>
        <begin position="170"/>
        <end position="188"/>
    </location>
</feature>
<keyword evidence="5 6" id="KW-0472">Membrane</keyword>
<gene>
    <name evidence="7" type="ORF">ACJMK2_012636</name>
</gene>